<organism evidence="1 2">
    <name type="scientific">Pseudomassariella vexata</name>
    <dbReference type="NCBI Taxonomy" id="1141098"/>
    <lineage>
        <taxon>Eukaryota</taxon>
        <taxon>Fungi</taxon>
        <taxon>Dikarya</taxon>
        <taxon>Ascomycota</taxon>
        <taxon>Pezizomycotina</taxon>
        <taxon>Sordariomycetes</taxon>
        <taxon>Xylariomycetidae</taxon>
        <taxon>Amphisphaeriales</taxon>
        <taxon>Pseudomassariaceae</taxon>
        <taxon>Pseudomassariella</taxon>
    </lineage>
</organism>
<dbReference type="AlphaFoldDB" id="A0A1Y2DGS5"/>
<gene>
    <name evidence="1" type="ORF">BCR38DRAFT_73095</name>
</gene>
<name>A0A1Y2DGS5_9PEZI</name>
<dbReference type="RefSeq" id="XP_040711354.1">
    <property type="nucleotide sequence ID" value="XM_040865591.1"/>
</dbReference>
<dbReference type="InParanoid" id="A0A1Y2DGS5"/>
<evidence type="ECO:0000313" key="2">
    <source>
        <dbReference type="Proteomes" id="UP000193689"/>
    </source>
</evidence>
<proteinExistence type="predicted"/>
<evidence type="ECO:0000313" key="1">
    <source>
        <dbReference type="EMBL" id="ORY58437.1"/>
    </source>
</evidence>
<reference evidence="1 2" key="1">
    <citation type="submission" date="2016-07" db="EMBL/GenBank/DDBJ databases">
        <title>Pervasive Adenine N6-methylation of Active Genes in Fungi.</title>
        <authorList>
            <consortium name="DOE Joint Genome Institute"/>
            <person name="Mondo S.J."/>
            <person name="Dannebaum R.O."/>
            <person name="Kuo R.C."/>
            <person name="Labutti K."/>
            <person name="Haridas S."/>
            <person name="Kuo A."/>
            <person name="Salamov A."/>
            <person name="Ahrendt S.R."/>
            <person name="Lipzen A."/>
            <person name="Sullivan W."/>
            <person name="Andreopoulos W.B."/>
            <person name="Clum A."/>
            <person name="Lindquist E."/>
            <person name="Daum C."/>
            <person name="Ramamoorthy G.K."/>
            <person name="Gryganskyi A."/>
            <person name="Culley D."/>
            <person name="Magnuson J.K."/>
            <person name="James T.Y."/>
            <person name="O'Malley M.A."/>
            <person name="Stajich J.E."/>
            <person name="Spatafora J.W."/>
            <person name="Visel A."/>
            <person name="Grigoriev I.V."/>
        </authorList>
    </citation>
    <scope>NUCLEOTIDE SEQUENCE [LARGE SCALE GENOMIC DNA]</scope>
    <source>
        <strain evidence="1 2">CBS 129021</strain>
    </source>
</reference>
<protein>
    <submittedName>
        <fullName evidence="1">Uncharacterized protein</fullName>
    </submittedName>
</protein>
<dbReference type="Proteomes" id="UP000193689">
    <property type="component" value="Unassembled WGS sequence"/>
</dbReference>
<keyword evidence="2" id="KW-1185">Reference proteome</keyword>
<dbReference type="EMBL" id="MCFJ01000016">
    <property type="protein sequence ID" value="ORY58437.1"/>
    <property type="molecule type" value="Genomic_DNA"/>
</dbReference>
<dbReference type="GeneID" id="63781803"/>
<sequence>MRLQATTALFDGLTNPRSIFSSTWRDDLKRLFELLSLLDLLGPFVSTTHTPSATLAGIDMILILASSRHHPLRCRWFDVCLQHRSIFSPVQSSTCVGRSLLCCRFSLSTRRRFSRIGGVPLRLSGNWVACEWTSFRPTQSSTRCPDATSTMVQFAPAQLPHLACKYLDWSTDDEHLKRVVVSTYVYYICTLSSRRRRRP</sequence>
<accession>A0A1Y2DGS5</accession>
<comment type="caution">
    <text evidence="1">The sequence shown here is derived from an EMBL/GenBank/DDBJ whole genome shotgun (WGS) entry which is preliminary data.</text>
</comment>